<comment type="caution">
    <text evidence="2">The sequence shown here is derived from an EMBL/GenBank/DDBJ whole genome shotgun (WGS) entry which is preliminary data.</text>
</comment>
<protein>
    <submittedName>
        <fullName evidence="2">Chromosome segregation protein, putative</fullName>
    </submittedName>
</protein>
<evidence type="ECO:0000313" key="3">
    <source>
        <dbReference type="Proteomes" id="UP001057455"/>
    </source>
</evidence>
<reference evidence="2" key="1">
    <citation type="submission" date="2019-12" db="EMBL/GenBank/DDBJ databases">
        <title>Genome sequence of Babesia ovis.</title>
        <authorList>
            <person name="Yamagishi J."/>
            <person name="Sevinc F."/>
            <person name="Xuan X."/>
        </authorList>
    </citation>
    <scope>NUCLEOTIDE SEQUENCE</scope>
    <source>
        <strain evidence="2">Selcuk</strain>
    </source>
</reference>
<name>A0A9W5T8I7_BABOV</name>
<dbReference type="OrthoDB" id="364460at2759"/>
<dbReference type="AlphaFoldDB" id="A0A9W5T8I7"/>
<evidence type="ECO:0000256" key="1">
    <source>
        <dbReference type="SAM" id="MobiDB-lite"/>
    </source>
</evidence>
<dbReference type="Proteomes" id="UP001057455">
    <property type="component" value="Unassembled WGS sequence"/>
</dbReference>
<accession>A0A9W5T8I7</accession>
<sequence>MNAGGRARPLSAAVEQPAAEGNHPPVSDSQTPSKSSEEPIYYLYGDDVNWWDEEPSAPSRPVEEQWAHPPPRTRLQEAINRQRGTHIVSPFKYLRYPHEFKTEAYERYQAPAPSDDKGGPETVQEVAFHDPHPSTGPTTKNVNIELRPVKQPETISKPRKSLRERLRDGEVVFYEDYVEREVTRDFCRLFQRPFPVPRHDWGGGDFFFGEYVPTETTTKNDRTATVDTDGLSEATAEPADAPVKNNQVDALINADTSLTPAQRQELLNGDIVSLFSTIPSGAVRQRHPKDRLVSYHHLRTYACMIDSVTKCPLIHVELKSALQQGWLPEREIAKLETKPRIKERPPDPYNLTPEQIARANEILASRRKPAISQPRNVKITASRRQGARKEVVQVGGGRYEV</sequence>
<gene>
    <name evidence="2" type="ORF">BaOVIS_003400</name>
</gene>
<evidence type="ECO:0000313" key="2">
    <source>
        <dbReference type="EMBL" id="GFE52936.1"/>
    </source>
</evidence>
<keyword evidence="3" id="KW-1185">Reference proteome</keyword>
<feature type="region of interest" description="Disordered" evidence="1">
    <location>
        <begin position="1"/>
        <end position="39"/>
    </location>
</feature>
<organism evidence="2 3">
    <name type="scientific">Babesia ovis</name>
    <dbReference type="NCBI Taxonomy" id="5869"/>
    <lineage>
        <taxon>Eukaryota</taxon>
        <taxon>Sar</taxon>
        <taxon>Alveolata</taxon>
        <taxon>Apicomplexa</taxon>
        <taxon>Aconoidasida</taxon>
        <taxon>Piroplasmida</taxon>
        <taxon>Babesiidae</taxon>
        <taxon>Babesia</taxon>
    </lineage>
</organism>
<proteinExistence type="predicted"/>
<dbReference type="EMBL" id="BLIY01000003">
    <property type="protein sequence ID" value="GFE52936.1"/>
    <property type="molecule type" value="Genomic_DNA"/>
</dbReference>